<dbReference type="GO" id="GO:0016491">
    <property type="term" value="F:oxidoreductase activity"/>
    <property type="evidence" value="ECO:0007669"/>
    <property type="project" value="UniProtKB-KW"/>
</dbReference>
<protein>
    <submittedName>
        <fullName evidence="4">Nitroreductase family protein</fullName>
    </submittedName>
</protein>
<dbReference type="PANTHER" id="PTHR43673">
    <property type="entry name" value="NAD(P)H NITROREDUCTASE YDGI-RELATED"/>
    <property type="match status" value="1"/>
</dbReference>
<dbReference type="CDD" id="cd02062">
    <property type="entry name" value="Nitro_FMN_reductase"/>
    <property type="match status" value="1"/>
</dbReference>
<organism evidence="4 5">
    <name type="scientific">Williamsia herbipolensis</name>
    <dbReference type="NCBI Taxonomy" id="1603258"/>
    <lineage>
        <taxon>Bacteria</taxon>
        <taxon>Bacillati</taxon>
        <taxon>Actinomycetota</taxon>
        <taxon>Actinomycetes</taxon>
        <taxon>Mycobacteriales</taxon>
        <taxon>Nocardiaceae</taxon>
        <taxon>Williamsia</taxon>
    </lineage>
</organism>
<dbReference type="Proteomes" id="UP001432128">
    <property type="component" value="Chromosome"/>
</dbReference>
<keyword evidence="5" id="KW-1185">Reference proteome</keyword>
<evidence type="ECO:0000259" key="3">
    <source>
        <dbReference type="Pfam" id="PF00881"/>
    </source>
</evidence>
<gene>
    <name evidence="4" type="ORF">OG579_08565</name>
</gene>
<dbReference type="Gene3D" id="3.40.109.10">
    <property type="entry name" value="NADH Oxidase"/>
    <property type="match status" value="1"/>
</dbReference>
<name>A0AAU4K6W7_9NOCA</name>
<comment type="similarity">
    <text evidence="1">Belongs to the nitroreductase family.</text>
</comment>
<proteinExistence type="inferred from homology"/>
<dbReference type="RefSeq" id="WP_328858789.1">
    <property type="nucleotide sequence ID" value="NZ_CP108021.1"/>
</dbReference>
<evidence type="ECO:0000313" key="4">
    <source>
        <dbReference type="EMBL" id="WUM21805.1"/>
    </source>
</evidence>
<keyword evidence="2" id="KW-0560">Oxidoreductase</keyword>
<evidence type="ECO:0000256" key="2">
    <source>
        <dbReference type="ARBA" id="ARBA00023002"/>
    </source>
</evidence>
<dbReference type="SUPFAM" id="SSF55469">
    <property type="entry name" value="FMN-dependent nitroreductase-like"/>
    <property type="match status" value="1"/>
</dbReference>
<feature type="domain" description="Nitroreductase" evidence="3">
    <location>
        <begin position="14"/>
        <end position="180"/>
    </location>
</feature>
<dbReference type="Pfam" id="PF00881">
    <property type="entry name" value="Nitroreductase"/>
    <property type="match status" value="1"/>
</dbReference>
<accession>A0AAU4K6W7</accession>
<dbReference type="PANTHER" id="PTHR43673:SF10">
    <property type="entry name" value="NADH DEHYDROGENASE_NAD(P)H NITROREDUCTASE XCC3605-RELATED"/>
    <property type="match status" value="1"/>
</dbReference>
<dbReference type="InterPro" id="IPR000415">
    <property type="entry name" value="Nitroreductase-like"/>
</dbReference>
<dbReference type="KEGG" id="whr:OG579_08565"/>
<sequence length="215" mass="23742">MTILDLDPDELLTTTRTVRKRLDLDRDVPMELIRECLEVALQAPSGSNRQGWQWVVVTDAEQRAKVGEIYRQETEKYLASQASAAKLFADDPARSQVQRRVGTSVEVLGENMGRVPVLLIPCIKAGKDLPAGNQAGLWGSLLPAVWSYALAARARGLGTAWTTLHLNREAEVAEILDIPAGFHQGALLPTAYYTGDTFKPAPRADLDEVLHVDRW</sequence>
<evidence type="ECO:0000313" key="5">
    <source>
        <dbReference type="Proteomes" id="UP001432128"/>
    </source>
</evidence>
<dbReference type="AlphaFoldDB" id="A0AAU4K6W7"/>
<dbReference type="EMBL" id="CP108021">
    <property type="protein sequence ID" value="WUM21805.1"/>
    <property type="molecule type" value="Genomic_DNA"/>
</dbReference>
<reference evidence="4 5" key="1">
    <citation type="submission" date="2022-10" db="EMBL/GenBank/DDBJ databases">
        <title>The complete genomes of actinobacterial strains from the NBC collection.</title>
        <authorList>
            <person name="Joergensen T.S."/>
            <person name="Alvarez Arevalo M."/>
            <person name="Sterndorff E.B."/>
            <person name="Faurdal D."/>
            <person name="Vuksanovic O."/>
            <person name="Mourched A.-S."/>
            <person name="Charusanti P."/>
            <person name="Shaw S."/>
            <person name="Blin K."/>
            <person name="Weber T."/>
        </authorList>
    </citation>
    <scope>NUCLEOTIDE SEQUENCE [LARGE SCALE GENOMIC DNA]</scope>
    <source>
        <strain evidence="4 5">NBC_00319</strain>
    </source>
</reference>
<evidence type="ECO:0000256" key="1">
    <source>
        <dbReference type="ARBA" id="ARBA00007118"/>
    </source>
</evidence>
<dbReference type="InterPro" id="IPR029479">
    <property type="entry name" value="Nitroreductase"/>
</dbReference>